<feature type="transmembrane region" description="Helical" evidence="1">
    <location>
        <begin position="334"/>
        <end position="355"/>
    </location>
</feature>
<feature type="transmembrane region" description="Helical" evidence="1">
    <location>
        <begin position="105"/>
        <end position="133"/>
    </location>
</feature>
<dbReference type="PANTHER" id="PTHR39177">
    <property type="entry name" value="ABC TRANSPORTER PERMEASE YTRC-RELATED"/>
    <property type="match status" value="1"/>
</dbReference>
<feature type="transmembrane region" description="Helical" evidence="1">
    <location>
        <begin position="21"/>
        <end position="41"/>
    </location>
</feature>
<accession>A0ABS1TK72</accession>
<protein>
    <submittedName>
        <fullName evidence="3">Multidrug ABC transporter permease</fullName>
    </submittedName>
</protein>
<reference evidence="3 4" key="1">
    <citation type="submission" date="2021-01" db="EMBL/GenBank/DDBJ databases">
        <title>Genome public.</title>
        <authorList>
            <person name="Liu C."/>
            <person name="Sun Q."/>
        </authorList>
    </citation>
    <scope>NUCLEOTIDE SEQUENCE [LARGE SCALE GENOMIC DNA]</scope>
    <source>
        <strain evidence="3 4">YIM B02564</strain>
    </source>
</reference>
<feature type="transmembrane region" description="Helical" evidence="1">
    <location>
        <begin position="275"/>
        <end position="293"/>
    </location>
</feature>
<evidence type="ECO:0000259" key="2">
    <source>
        <dbReference type="Pfam" id="PF20047"/>
    </source>
</evidence>
<keyword evidence="1" id="KW-0812">Transmembrane</keyword>
<evidence type="ECO:0000256" key="1">
    <source>
        <dbReference type="SAM" id="Phobius"/>
    </source>
</evidence>
<dbReference type="Proteomes" id="UP000623967">
    <property type="component" value="Unassembled WGS sequence"/>
</dbReference>
<keyword evidence="1" id="KW-0472">Membrane</keyword>
<feature type="domain" description="DUF6449" evidence="2">
    <location>
        <begin position="428"/>
        <end position="507"/>
    </location>
</feature>
<comment type="caution">
    <text evidence="3">The sequence shown here is derived from an EMBL/GenBank/DDBJ whole genome shotgun (WGS) entry which is preliminary data.</text>
</comment>
<feature type="transmembrane region" description="Helical" evidence="1">
    <location>
        <begin position="237"/>
        <end position="255"/>
    </location>
</feature>
<dbReference type="PANTHER" id="PTHR39177:SF1">
    <property type="entry name" value="ABC TRANSPORTER PERMEASE YTRC-RELATED"/>
    <property type="match status" value="1"/>
</dbReference>
<evidence type="ECO:0000313" key="4">
    <source>
        <dbReference type="Proteomes" id="UP000623967"/>
    </source>
</evidence>
<name>A0ABS1TK72_9BACI</name>
<dbReference type="RefSeq" id="WP_202652872.1">
    <property type="nucleotide sequence ID" value="NZ_JAESWB010000045.1"/>
</dbReference>
<keyword evidence="1" id="KW-1133">Transmembrane helix</keyword>
<proteinExistence type="predicted"/>
<gene>
    <name evidence="3" type="ORF">JK635_04945</name>
</gene>
<organism evidence="3 4">
    <name type="scientific">Neobacillus paridis</name>
    <dbReference type="NCBI Taxonomy" id="2803862"/>
    <lineage>
        <taxon>Bacteria</taxon>
        <taxon>Bacillati</taxon>
        <taxon>Bacillota</taxon>
        <taxon>Bacilli</taxon>
        <taxon>Bacillales</taxon>
        <taxon>Bacillaceae</taxon>
        <taxon>Neobacillus</taxon>
    </lineage>
</organism>
<evidence type="ECO:0000313" key="3">
    <source>
        <dbReference type="EMBL" id="MBL4951588.1"/>
    </source>
</evidence>
<dbReference type="EMBL" id="JAESWB010000045">
    <property type="protein sequence ID" value="MBL4951588.1"/>
    <property type="molecule type" value="Genomic_DNA"/>
</dbReference>
<dbReference type="Pfam" id="PF20047">
    <property type="entry name" value="DUF6449"/>
    <property type="match status" value="1"/>
</dbReference>
<sequence>MPSKVSWFNIEIMKQIARSTGWISIVYFLGLLLILPIRLLTLNLDDWRLNDHNRHVLFQQFTFEFQLAMLVSVPVILAVFLFRFLHVKQSADLMHSLPLKREKIFHHYALTGMVFLLAPVAAITLITIVIHAALDFDQVFSLTDLFYWAGTTSTIAVLLYTATVLIAMMTGISVVHAVLSYIFLFFPFGFIQLLFYNLKILLYGFPSTTYLESQLEKISPLTYATTLNGRVFQWGDAVGYLVAAIIFYVLALLFYQKRNVEQASEAIAIPKLRAIFKYGVTFCTMLVGAAYFNEVSNYSLAWLIFGYVMGAVFGYFIAEMVLQKTWRVFARVKGLAVYAAVVAILVMGVKTLGIYENKVPSIADIQSVQLTNGPLYTSADGVNYYYRMKPLTEQANIATVRKLHQQILDDRNLNRPNNEIESDYFIRYTLKNGRHVTREYRINERLYEDFFKPILESKEYKLAANPLFKVKDSRIKTMNIRANGPSNKELVLSDPQEIKEAIHALREDVLAESYADSLYFQGRGSSIELALEGEGTVYAGEVKPVYLHFIRWLEEKQLLERTVITAEDISHVLVVKGETTNTDSVDELKRELEGKNNSLNIKKNGQIKELLDQASSSSDKEFKAIFYYKFGGYYEIMSFDEEHAPDFVLKHF</sequence>
<dbReference type="InterPro" id="IPR053046">
    <property type="entry name" value="ABC-5_transporter"/>
</dbReference>
<feature type="transmembrane region" description="Helical" evidence="1">
    <location>
        <begin position="61"/>
        <end position="85"/>
    </location>
</feature>
<keyword evidence="4" id="KW-1185">Reference proteome</keyword>
<feature type="transmembrane region" description="Helical" evidence="1">
    <location>
        <begin position="145"/>
        <end position="167"/>
    </location>
</feature>
<feature type="transmembrane region" description="Helical" evidence="1">
    <location>
        <begin position="174"/>
        <end position="196"/>
    </location>
</feature>
<dbReference type="InterPro" id="IPR045611">
    <property type="entry name" value="DUF6449"/>
</dbReference>
<feature type="transmembrane region" description="Helical" evidence="1">
    <location>
        <begin position="299"/>
        <end position="322"/>
    </location>
</feature>